<protein>
    <submittedName>
        <fullName evidence="2">Glycosyltransferase family 2 protein</fullName>
    </submittedName>
</protein>
<feature type="domain" description="Glycosyltransferase 2-like" evidence="1">
    <location>
        <begin position="7"/>
        <end position="153"/>
    </location>
</feature>
<proteinExistence type="predicted"/>
<gene>
    <name evidence="2" type="ORF">ACFSQP_10990</name>
</gene>
<dbReference type="InterPro" id="IPR001173">
    <property type="entry name" value="Glyco_trans_2-like"/>
</dbReference>
<keyword evidence="3" id="KW-1185">Reference proteome</keyword>
<comment type="caution">
    <text evidence="2">The sequence shown here is derived from an EMBL/GenBank/DDBJ whole genome shotgun (WGS) entry which is preliminary data.</text>
</comment>
<dbReference type="PANTHER" id="PTHR22916:SF3">
    <property type="entry name" value="UDP-GLCNAC:BETAGAL BETA-1,3-N-ACETYLGLUCOSAMINYLTRANSFERASE-LIKE PROTEIN 1"/>
    <property type="match status" value="1"/>
</dbReference>
<dbReference type="PANTHER" id="PTHR22916">
    <property type="entry name" value="GLYCOSYLTRANSFERASE"/>
    <property type="match status" value="1"/>
</dbReference>
<dbReference type="Pfam" id="PF00535">
    <property type="entry name" value="Glycos_transf_2"/>
    <property type="match status" value="1"/>
</dbReference>
<evidence type="ECO:0000259" key="1">
    <source>
        <dbReference type="Pfam" id="PF00535"/>
    </source>
</evidence>
<dbReference type="InterPro" id="IPR029044">
    <property type="entry name" value="Nucleotide-diphossugar_trans"/>
</dbReference>
<dbReference type="EMBL" id="JBHULS010000005">
    <property type="protein sequence ID" value="MFD2552343.1"/>
    <property type="molecule type" value="Genomic_DNA"/>
</dbReference>
<dbReference type="Gene3D" id="3.90.550.10">
    <property type="entry name" value="Spore Coat Polysaccharide Biosynthesis Protein SpsA, Chain A"/>
    <property type="match status" value="1"/>
</dbReference>
<dbReference type="Proteomes" id="UP001597472">
    <property type="component" value="Unassembled WGS sequence"/>
</dbReference>
<dbReference type="RefSeq" id="WP_376894369.1">
    <property type="nucleotide sequence ID" value="NZ_JBHULS010000005.1"/>
</dbReference>
<accession>A0ABW5KWC7</accession>
<reference evidence="3" key="1">
    <citation type="journal article" date="2019" name="Int. J. Syst. Evol. Microbiol.">
        <title>The Global Catalogue of Microorganisms (GCM) 10K type strain sequencing project: providing services to taxonomists for standard genome sequencing and annotation.</title>
        <authorList>
            <consortium name="The Broad Institute Genomics Platform"/>
            <consortium name="The Broad Institute Genome Sequencing Center for Infectious Disease"/>
            <person name="Wu L."/>
            <person name="Ma J."/>
        </authorList>
    </citation>
    <scope>NUCLEOTIDE SEQUENCE [LARGE SCALE GENOMIC DNA]</scope>
    <source>
        <strain evidence="3">KCTC 42587</strain>
    </source>
</reference>
<sequence length="294" mass="34266">MEKITVSICCQTFNHKDYIAQALDSFLIQKTTFKYEILLRDDASTDGTSVICKRYAKEFPELIKLLAYKENQYQKGVRPLADNLKRAKGKYIAICEGDDYWTDPLKLQKQVDFLEANADCSVCFHPSKFIYQNNPANFKIHKPKAANGNSFFTMKDVILGGGSFMTTNSMVFRNNLITQNLRWVQDAPAGDLPLMLQLALKGSIGYIDEVMGVYRVVSPGSWSSTMLKSTKQNRKHYRLMMTMWTEFDNWTNKKYHYYVLLKKFKNSFYYNLKFIKYFVRNIKKLSKVKMSLFI</sequence>
<organism evidence="2 3">
    <name type="scientific">Bizionia sediminis</name>
    <dbReference type="NCBI Taxonomy" id="1737064"/>
    <lineage>
        <taxon>Bacteria</taxon>
        <taxon>Pseudomonadati</taxon>
        <taxon>Bacteroidota</taxon>
        <taxon>Flavobacteriia</taxon>
        <taxon>Flavobacteriales</taxon>
        <taxon>Flavobacteriaceae</taxon>
        <taxon>Bizionia</taxon>
    </lineage>
</organism>
<name>A0ABW5KWC7_9FLAO</name>
<evidence type="ECO:0000313" key="3">
    <source>
        <dbReference type="Proteomes" id="UP001597472"/>
    </source>
</evidence>
<dbReference type="SUPFAM" id="SSF53448">
    <property type="entry name" value="Nucleotide-diphospho-sugar transferases"/>
    <property type="match status" value="1"/>
</dbReference>
<evidence type="ECO:0000313" key="2">
    <source>
        <dbReference type="EMBL" id="MFD2552343.1"/>
    </source>
</evidence>